<comment type="subcellular location">
    <subcellularLocation>
        <location evidence="1">Nucleus</location>
    </subcellularLocation>
</comment>
<dbReference type="VEuPathDB" id="FungiDB:FOZG_12479"/>
<dbReference type="AlphaFoldDB" id="A0A420S8V5"/>
<proteinExistence type="predicted"/>
<dbReference type="VEuPathDB" id="FungiDB:FOC4_g10008463"/>
<name>A0A420S8V5_FUSOX</name>
<evidence type="ECO:0000256" key="1">
    <source>
        <dbReference type="ARBA" id="ARBA00004123"/>
    </source>
</evidence>
<dbReference type="Proteomes" id="UP000285860">
    <property type="component" value="Unassembled WGS sequence"/>
</dbReference>
<dbReference type="EMBL" id="MRCY01000001">
    <property type="protein sequence ID" value="RKL25662.1"/>
    <property type="molecule type" value="Genomic_DNA"/>
</dbReference>
<dbReference type="GO" id="GO:0005634">
    <property type="term" value="C:nucleus"/>
    <property type="evidence" value="ECO:0007669"/>
    <property type="project" value="UniProtKB-SubCell"/>
</dbReference>
<dbReference type="VEuPathDB" id="FungiDB:FOC1_g10012485"/>
<keyword evidence="4" id="KW-0804">Transcription</keyword>
<accession>A0A420S8V5</accession>
<dbReference type="GO" id="GO:0000976">
    <property type="term" value="F:transcription cis-regulatory region binding"/>
    <property type="evidence" value="ECO:0007669"/>
    <property type="project" value="TreeGrafter"/>
</dbReference>
<dbReference type="VEuPathDB" id="FungiDB:FOXG_09207"/>
<evidence type="ECO:0000256" key="3">
    <source>
        <dbReference type="ARBA" id="ARBA00023125"/>
    </source>
</evidence>
<dbReference type="InterPro" id="IPR051089">
    <property type="entry name" value="prtT"/>
</dbReference>
<keyword evidence="2" id="KW-0805">Transcription regulation</keyword>
<dbReference type="PANTHER" id="PTHR31845">
    <property type="entry name" value="FINGER DOMAIN PROTEIN, PUTATIVE-RELATED"/>
    <property type="match status" value="1"/>
</dbReference>
<evidence type="ECO:0000313" key="7">
    <source>
        <dbReference type="Proteomes" id="UP000285860"/>
    </source>
</evidence>
<evidence type="ECO:0000256" key="4">
    <source>
        <dbReference type="ARBA" id="ARBA00023163"/>
    </source>
</evidence>
<dbReference type="VEuPathDB" id="FungiDB:FOMG_08016"/>
<keyword evidence="3" id="KW-0238">DNA-binding</keyword>
<dbReference type="GO" id="GO:0000981">
    <property type="term" value="F:DNA-binding transcription factor activity, RNA polymerase II-specific"/>
    <property type="evidence" value="ECO:0007669"/>
    <property type="project" value="TreeGrafter"/>
</dbReference>
<evidence type="ECO:0000256" key="5">
    <source>
        <dbReference type="ARBA" id="ARBA00023242"/>
    </source>
</evidence>
<evidence type="ECO:0000313" key="6">
    <source>
        <dbReference type="EMBL" id="RKL25662.1"/>
    </source>
</evidence>
<gene>
    <name evidence="6" type="ORF">BFJ68_g293</name>
</gene>
<reference evidence="6 7" key="1">
    <citation type="journal article" date="2018" name="Sci. Rep.">
        <title>Characterisation of pathogen-specific regions and novel effector candidates in Fusarium oxysporum f. sp. cepae.</title>
        <authorList>
            <person name="Armitage A.D."/>
            <person name="Taylor A."/>
            <person name="Sobczyk M.K."/>
            <person name="Baxter L."/>
            <person name="Greenfield B.P."/>
            <person name="Bates H.J."/>
            <person name="Wilson F."/>
            <person name="Jackson A.C."/>
            <person name="Ott S."/>
            <person name="Harrison R.J."/>
            <person name="Clarkson J.P."/>
        </authorList>
    </citation>
    <scope>NUCLEOTIDE SEQUENCE [LARGE SCALE GENOMIC DNA]</scope>
    <source>
        <strain evidence="6 7">Fo_A28</strain>
    </source>
</reference>
<dbReference type="VEuPathDB" id="FungiDB:FOIG_04980"/>
<comment type="caution">
    <text evidence="6">The sequence shown here is derived from an EMBL/GenBank/DDBJ whole genome shotgun (WGS) entry which is preliminary data.</text>
</comment>
<keyword evidence="5" id="KW-0539">Nucleus</keyword>
<sequence length="261" mass="29921">MINQIPDDSIRFSTDVELFPGFRISQQEASDRLDVYRRDYVPHFPFVPVPSSMCASELYVESRVLFWTILAVVSPLGDKVQMEFKAWFRRYLAEHLVMAIGLVIDLRLDKHAGHFLGGPKTLLGDAWTSMSKHPIKMKVHQTAADKRAVLGVYHITNLLSPYFRKSTIFHWSTHLASCCENLTEAREYESDIYLVSLVRMQHLADRGFSAIPAIDPFDPTPPAFHAVTAMALDTVHRELENYFKLQPEIVKQIRTFPDLIT</sequence>
<protein>
    <submittedName>
        <fullName evidence="6">Uncharacterized protein</fullName>
    </submittedName>
</protein>
<dbReference type="VEuPathDB" id="FungiDB:HZS61_017242"/>
<dbReference type="PANTHER" id="PTHR31845:SF10">
    <property type="entry name" value="ZN(II)2CYS6 TRANSCRIPTION FACTOR (EUROFUNG)"/>
    <property type="match status" value="1"/>
</dbReference>
<organism evidence="6 7">
    <name type="scientific">Fusarium oxysporum</name>
    <name type="common">Fusarium vascular wilt</name>
    <dbReference type="NCBI Taxonomy" id="5507"/>
    <lineage>
        <taxon>Eukaryota</taxon>
        <taxon>Fungi</taxon>
        <taxon>Dikarya</taxon>
        <taxon>Ascomycota</taxon>
        <taxon>Pezizomycotina</taxon>
        <taxon>Sordariomycetes</taxon>
        <taxon>Hypocreomycetidae</taxon>
        <taxon>Hypocreales</taxon>
        <taxon>Nectriaceae</taxon>
        <taxon>Fusarium</taxon>
        <taxon>Fusarium oxysporum species complex</taxon>
    </lineage>
</organism>
<evidence type="ECO:0000256" key="2">
    <source>
        <dbReference type="ARBA" id="ARBA00023015"/>
    </source>
</evidence>